<name>A0ABD0UBE0_DENTH</name>
<evidence type="ECO:0000313" key="3">
    <source>
        <dbReference type="EMBL" id="KAL0910060.1"/>
    </source>
</evidence>
<reference evidence="3 4" key="1">
    <citation type="journal article" date="2024" name="Plant Biotechnol. J.">
        <title>Dendrobium thyrsiflorum genome and its molecular insights into genes involved in important horticultural traits.</title>
        <authorList>
            <person name="Chen B."/>
            <person name="Wang J.Y."/>
            <person name="Zheng P.J."/>
            <person name="Li K.L."/>
            <person name="Liang Y.M."/>
            <person name="Chen X.F."/>
            <person name="Zhang C."/>
            <person name="Zhao X."/>
            <person name="He X."/>
            <person name="Zhang G.Q."/>
            <person name="Liu Z.J."/>
            <person name="Xu Q."/>
        </authorList>
    </citation>
    <scope>NUCLEOTIDE SEQUENCE [LARGE SCALE GENOMIC DNA]</scope>
    <source>
        <strain evidence="3">GZMU011</strain>
    </source>
</reference>
<dbReference type="Pfam" id="PF12776">
    <property type="entry name" value="Myb_DNA-bind_3"/>
    <property type="match status" value="1"/>
</dbReference>
<dbReference type="EMBL" id="JANQDX010000016">
    <property type="protein sequence ID" value="KAL0910060.1"/>
    <property type="molecule type" value="Genomic_DNA"/>
</dbReference>
<accession>A0ABD0UBE0</accession>
<comment type="caution">
    <text evidence="3">The sequence shown here is derived from an EMBL/GenBank/DDBJ whole genome shotgun (WGS) entry which is preliminary data.</text>
</comment>
<dbReference type="InterPro" id="IPR024752">
    <property type="entry name" value="Myb/SANT-like_dom"/>
</dbReference>
<gene>
    <name evidence="3" type="ORF">M5K25_020989</name>
</gene>
<dbReference type="AlphaFoldDB" id="A0ABD0UBE0"/>
<feature type="domain" description="Myb/SANT-like" evidence="2">
    <location>
        <begin position="40"/>
        <end position="133"/>
    </location>
</feature>
<proteinExistence type="predicted"/>
<organism evidence="3 4">
    <name type="scientific">Dendrobium thyrsiflorum</name>
    <name type="common">Pinecone-like raceme dendrobium</name>
    <name type="synonym">Orchid</name>
    <dbReference type="NCBI Taxonomy" id="117978"/>
    <lineage>
        <taxon>Eukaryota</taxon>
        <taxon>Viridiplantae</taxon>
        <taxon>Streptophyta</taxon>
        <taxon>Embryophyta</taxon>
        <taxon>Tracheophyta</taxon>
        <taxon>Spermatophyta</taxon>
        <taxon>Magnoliopsida</taxon>
        <taxon>Liliopsida</taxon>
        <taxon>Asparagales</taxon>
        <taxon>Orchidaceae</taxon>
        <taxon>Epidendroideae</taxon>
        <taxon>Malaxideae</taxon>
        <taxon>Dendrobiinae</taxon>
        <taxon>Dendrobium</taxon>
    </lineage>
</organism>
<evidence type="ECO:0000313" key="4">
    <source>
        <dbReference type="Proteomes" id="UP001552299"/>
    </source>
</evidence>
<dbReference type="PANTHER" id="PTHR46929">
    <property type="entry name" value="EXPRESSED PROTEIN"/>
    <property type="match status" value="1"/>
</dbReference>
<dbReference type="PANTHER" id="PTHR46929:SF3">
    <property type="entry name" value="MYB_SANT-LIKE DOMAIN-CONTAINING PROTEIN"/>
    <property type="match status" value="1"/>
</dbReference>
<evidence type="ECO:0000259" key="2">
    <source>
        <dbReference type="Pfam" id="PF12776"/>
    </source>
</evidence>
<keyword evidence="4" id="KW-1185">Reference proteome</keyword>
<protein>
    <recommendedName>
        <fullName evidence="2">Myb/SANT-like domain-containing protein</fullName>
    </recommendedName>
</protein>
<sequence length="344" mass="39558">MQNFLKGKGVGRASCSKPSRAADDISIYSGLPKTTTRNPKWPEEHNVILSELLLEQYVNGSFCNGNMRKEHWAGLVAVLKRHLGSNYTDSSVMIRFKNMKADFRTLYQLTNRSGWGWDEELHIPVATDELWDEIQQVNLKVTRFRRHPFHQYDIFMKIYGENIVVGSDARCSKMSEPVVHLNSDEAPNFEDNFLAANGVSYGMNDTPYTDQPDSVEVDPSVEMDPSQTIRSKRSTEKPTKATKCPKKNNGLQNLNELLVESNKNSIVFKETIERCDPYTTIDFLDKLSRLENLTTQALIAIQDALKDNKDNKSIFMTWEGEVLKEWIEYIVSMHPRFYDSKVWL</sequence>
<dbReference type="Proteomes" id="UP001552299">
    <property type="component" value="Unassembled WGS sequence"/>
</dbReference>
<feature type="region of interest" description="Disordered" evidence="1">
    <location>
        <begin position="217"/>
        <end position="247"/>
    </location>
</feature>
<evidence type="ECO:0000256" key="1">
    <source>
        <dbReference type="SAM" id="MobiDB-lite"/>
    </source>
</evidence>